<evidence type="ECO:0000256" key="2">
    <source>
        <dbReference type="ARBA" id="ARBA00022679"/>
    </source>
</evidence>
<feature type="domain" description="Glycosyltransferase 2-like" evidence="4">
    <location>
        <begin position="11"/>
        <end position="134"/>
    </location>
</feature>
<dbReference type="PANTHER" id="PTHR43630">
    <property type="entry name" value="POLY-BETA-1,6-N-ACETYL-D-GLUCOSAMINE SYNTHASE"/>
    <property type="match status" value="1"/>
</dbReference>
<dbReference type="Pfam" id="PF00535">
    <property type="entry name" value="Glycos_transf_2"/>
    <property type="match status" value="1"/>
</dbReference>
<evidence type="ECO:0000313" key="6">
    <source>
        <dbReference type="Proteomes" id="UP001305652"/>
    </source>
</evidence>
<evidence type="ECO:0000259" key="4">
    <source>
        <dbReference type="Pfam" id="PF00535"/>
    </source>
</evidence>
<dbReference type="EC" id="2.4.-.-" evidence="5"/>
<keyword evidence="2 5" id="KW-0808">Transferase</keyword>
<dbReference type="EMBL" id="CP137642">
    <property type="protein sequence ID" value="WOX56765.1"/>
    <property type="molecule type" value="Genomic_DNA"/>
</dbReference>
<keyword evidence="1 5" id="KW-0328">Glycosyltransferase</keyword>
<evidence type="ECO:0000256" key="1">
    <source>
        <dbReference type="ARBA" id="ARBA00022676"/>
    </source>
</evidence>
<dbReference type="SUPFAM" id="SSF53448">
    <property type="entry name" value="Nucleotide-diphospho-sugar transferases"/>
    <property type="match status" value="1"/>
</dbReference>
<dbReference type="PANTHER" id="PTHR43630:SF1">
    <property type="entry name" value="POLY-BETA-1,6-N-ACETYL-D-GLUCOSAMINE SYNTHASE"/>
    <property type="match status" value="1"/>
</dbReference>
<dbReference type="GO" id="GO:0016757">
    <property type="term" value="F:glycosyltransferase activity"/>
    <property type="evidence" value="ECO:0007669"/>
    <property type="project" value="UniProtKB-KW"/>
</dbReference>
<keyword evidence="3" id="KW-0472">Membrane</keyword>
<keyword evidence="3" id="KW-1133">Transmembrane helix</keyword>
<keyword evidence="3" id="KW-0812">Transmembrane</keyword>
<feature type="transmembrane region" description="Helical" evidence="3">
    <location>
        <begin position="294"/>
        <end position="313"/>
    </location>
</feature>
<gene>
    <name evidence="5" type="ORF">R6Y96_05410</name>
</gene>
<dbReference type="Proteomes" id="UP001305652">
    <property type="component" value="Chromosome"/>
</dbReference>
<keyword evidence="6" id="KW-1185">Reference proteome</keyword>
<evidence type="ECO:0000313" key="5">
    <source>
        <dbReference type="EMBL" id="WOX56765.1"/>
    </source>
</evidence>
<protein>
    <submittedName>
        <fullName evidence="5">Glycosyltransferase</fullName>
        <ecNumber evidence="5">2.4.-.-</ecNumber>
    </submittedName>
</protein>
<sequence length="325" mass="36186">MLSDHNESCISVIVTVRNEETTIRRCIDSLVDQSLSKNLYEIIVVDGRSTDNTYKIVNDMVSNSPVCISLIEQEGTGISCARNTGIKHSKGSIIVFIDGDAFADRGCLESYTKCFNDPKIGYAWGPVIIGNPQNLVAKLLYGTYYSLLGAHGANIAYTRVALEKADFFDEVFTGRGDENVLNLKIAHLGYLSKKCSAAVVYHELPTSVLSFLRIRYADGVSARKIYNKYLMDDEKKSFDTRFSIKVMVTFVSVLFLAYSFCVDIILFGSIFFLTSTALVLIYRHLGASIDDLNPIYLLLSVYLVTLGHVAYLLGEFSFLIKRGIN</sequence>
<name>A0AAX4FSA2_9EURY</name>
<evidence type="ECO:0000256" key="3">
    <source>
        <dbReference type="SAM" id="Phobius"/>
    </source>
</evidence>
<dbReference type="InterPro" id="IPR001173">
    <property type="entry name" value="Glyco_trans_2-like"/>
</dbReference>
<dbReference type="RefSeq" id="WP_318620172.1">
    <property type="nucleotide sequence ID" value="NZ_CP137642.1"/>
</dbReference>
<dbReference type="AlphaFoldDB" id="A0AAX4FSA2"/>
<organism evidence="5 6">
    <name type="scientific">Methanoculleus receptaculi</name>
    <dbReference type="NCBI Taxonomy" id="394967"/>
    <lineage>
        <taxon>Archaea</taxon>
        <taxon>Methanobacteriati</taxon>
        <taxon>Methanobacteriota</taxon>
        <taxon>Stenosarchaea group</taxon>
        <taxon>Methanomicrobia</taxon>
        <taxon>Methanomicrobiales</taxon>
        <taxon>Methanomicrobiaceae</taxon>
        <taxon>Methanoculleus</taxon>
    </lineage>
</organism>
<proteinExistence type="predicted"/>
<dbReference type="KEGG" id="mrc:R6Y96_05410"/>
<dbReference type="GeneID" id="85732573"/>
<accession>A0AAX4FSA2</accession>
<dbReference type="InterPro" id="IPR029044">
    <property type="entry name" value="Nucleotide-diphossugar_trans"/>
</dbReference>
<reference evidence="5 6" key="1">
    <citation type="submission" date="2023-10" db="EMBL/GenBank/DDBJ databases">
        <title>The complete genome sequence of Methanoculleus receptaculi DSM 18860.</title>
        <authorList>
            <person name="Lai S.-J."/>
            <person name="You Y.-T."/>
            <person name="Chen S.-C."/>
        </authorList>
    </citation>
    <scope>NUCLEOTIDE SEQUENCE [LARGE SCALE GENOMIC DNA]</scope>
    <source>
        <strain evidence="5 6">DSM 18860</strain>
    </source>
</reference>
<dbReference type="Gene3D" id="3.90.550.10">
    <property type="entry name" value="Spore Coat Polysaccharide Biosynthesis Protein SpsA, Chain A"/>
    <property type="match status" value="1"/>
</dbReference>